<name>A0A2P5GVD6_9ENTR</name>
<dbReference type="OrthoDB" id="6439710at2"/>
<protein>
    <recommendedName>
        <fullName evidence="5">DUF2184 domain-containing protein</fullName>
    </recommendedName>
</protein>
<dbReference type="Pfam" id="PF09950">
    <property type="entry name" value="Major_capside"/>
    <property type="match status" value="1"/>
</dbReference>
<comment type="caution">
    <text evidence="2">The sequence shown here is derived from an EMBL/GenBank/DDBJ whole genome shotgun (WGS) entry which is preliminary data.</text>
</comment>
<organism evidence="2 4">
    <name type="scientific">Superficieibacter electus</name>
    <dbReference type="NCBI Taxonomy" id="2022662"/>
    <lineage>
        <taxon>Bacteria</taxon>
        <taxon>Pseudomonadati</taxon>
        <taxon>Pseudomonadota</taxon>
        <taxon>Gammaproteobacteria</taxon>
        <taxon>Enterobacterales</taxon>
        <taxon>Enterobacteriaceae</taxon>
        <taxon>Superficieibacter</taxon>
    </lineage>
</organism>
<dbReference type="InterPro" id="IPR020049">
    <property type="entry name" value="Major_capsid-like"/>
</dbReference>
<evidence type="ECO:0000313" key="3">
    <source>
        <dbReference type="Proteomes" id="UP000237073"/>
    </source>
</evidence>
<dbReference type="EMBL" id="PQGE01000020">
    <property type="protein sequence ID" value="POP42332.1"/>
    <property type="molecule type" value="Genomic_DNA"/>
</dbReference>
<dbReference type="Proteomes" id="UP000237073">
    <property type="component" value="Unassembled WGS sequence"/>
</dbReference>
<accession>A0A2P5GVD6</accession>
<gene>
    <name evidence="2" type="ORF">CHU32_03600</name>
    <name evidence="1" type="ORF">CHU33_19885</name>
</gene>
<reference evidence="3 4" key="1">
    <citation type="submission" date="2018-01" db="EMBL/GenBank/DDBJ databases">
        <title>Superficieibacter electus gen. nov., sp. nov., an extended-spectrum beta-lactamase possessing member of the Enterobacteriaceae family, isolated from intensive care unit surfaces.</title>
        <authorList>
            <person name="Potter R.F."/>
            <person name="D'Souza A.W."/>
        </authorList>
    </citation>
    <scope>NUCLEOTIDE SEQUENCE [LARGE SCALE GENOMIC DNA]</scope>
    <source>
        <strain evidence="2 4">BP-1</strain>
        <strain evidence="1 3">BP-2</strain>
    </source>
</reference>
<evidence type="ECO:0008006" key="5">
    <source>
        <dbReference type="Google" id="ProtNLM"/>
    </source>
</evidence>
<sequence>MASLTVSEIHSYVGPRNVRPLHLQKCDNYPRGLSKLGICMDSRTLRTMAAAMDSTVLPGMTTTASNGVPVQALQTWLPGFVATVTKPRKIDDLIGITTVGSWEDEEIIQTVMELTGKAAVYGDYTSVPLSSWNLAYERRSVIRFEEGLQVGYLEGARAAKVKIDSASTKRNGAAIALEINRNDVGFYGYNDGTNRTYGLLNEPSAPAYKTLPAGASGKTQWAYKTFQEITADLRLIANALLVDSKSVVDPTEDECTLTLANGAVTFLSVTTDSGVSVKDWLTKNYPKWRIKTAPEFDLANGGANILQLHAEGIAADEVSTDDKGVWSQLVPAKFVTIGAKQDVKVYNEAFTNAMAGVMLKRPYACVRATGN</sequence>
<evidence type="ECO:0000313" key="2">
    <source>
        <dbReference type="EMBL" id="POP50521.1"/>
    </source>
</evidence>
<proteinExistence type="predicted"/>
<keyword evidence="3" id="KW-1185">Reference proteome</keyword>
<dbReference type="Proteomes" id="UP000247005">
    <property type="component" value="Unassembled WGS sequence"/>
</dbReference>
<dbReference type="AlphaFoldDB" id="A0A2P5GVD6"/>
<dbReference type="RefSeq" id="WP_103677802.1">
    <property type="nucleotide sequence ID" value="NZ_PQGD01000002.1"/>
</dbReference>
<evidence type="ECO:0000313" key="1">
    <source>
        <dbReference type="EMBL" id="POP42332.1"/>
    </source>
</evidence>
<dbReference type="EMBL" id="PQGD01000002">
    <property type="protein sequence ID" value="POP50521.1"/>
    <property type="molecule type" value="Genomic_DNA"/>
</dbReference>
<evidence type="ECO:0000313" key="4">
    <source>
        <dbReference type="Proteomes" id="UP000247005"/>
    </source>
</evidence>